<accession>A0A4P7NG41</accession>
<evidence type="ECO:0000313" key="1">
    <source>
        <dbReference type="EMBL" id="QBZ60891.1"/>
    </source>
</evidence>
<dbReference type="AlphaFoldDB" id="A0A4P7NG41"/>
<dbReference type="EMBL" id="CP034207">
    <property type="protein sequence ID" value="QBZ60891.1"/>
    <property type="molecule type" value="Genomic_DNA"/>
</dbReference>
<reference evidence="1 2" key="1">
    <citation type="journal article" date="2019" name="Mol. Biol. Evol.">
        <title>Blast fungal genomes show frequent chromosomal changes, gene gains and losses, and effector gene turnover.</title>
        <authorList>
            <person name="Gomez Luciano L.B."/>
            <person name="Jason Tsai I."/>
            <person name="Chuma I."/>
            <person name="Tosa Y."/>
            <person name="Chen Y.H."/>
            <person name="Li J.Y."/>
            <person name="Li M.Y."/>
            <person name="Jade Lu M.Y."/>
            <person name="Nakayashiki H."/>
            <person name="Li W.H."/>
        </authorList>
    </citation>
    <scope>NUCLEOTIDE SEQUENCE [LARGE SCALE GENOMIC DNA]</scope>
    <source>
        <strain evidence="1">MZ5-1-6</strain>
    </source>
</reference>
<gene>
    <name evidence="1" type="ORF">PoMZ_07835</name>
</gene>
<sequence length="131" mass="13993">MAAVSSPGVKSAPLTTLNTISGGTGTRPESTAKGPTAALMLPQLLDVVHICARHGGWANNARLRKAGDATAHSVQLSTVSRVRTAYGAYEYRSPCFFVFREVLLVENDGSRRAASVIRSRDAVLRSASHLW</sequence>
<name>A0A4P7NG41_PYROR</name>
<dbReference type="Proteomes" id="UP000294847">
    <property type="component" value="Chromosome 4"/>
</dbReference>
<protein>
    <submittedName>
        <fullName evidence="1">Uncharacterized protein</fullName>
    </submittedName>
</protein>
<organism evidence="1 2">
    <name type="scientific">Pyricularia oryzae</name>
    <name type="common">Rice blast fungus</name>
    <name type="synonym">Magnaporthe oryzae</name>
    <dbReference type="NCBI Taxonomy" id="318829"/>
    <lineage>
        <taxon>Eukaryota</taxon>
        <taxon>Fungi</taxon>
        <taxon>Dikarya</taxon>
        <taxon>Ascomycota</taxon>
        <taxon>Pezizomycotina</taxon>
        <taxon>Sordariomycetes</taxon>
        <taxon>Sordariomycetidae</taxon>
        <taxon>Magnaporthales</taxon>
        <taxon>Pyriculariaceae</taxon>
        <taxon>Pyricularia</taxon>
    </lineage>
</organism>
<proteinExistence type="predicted"/>
<evidence type="ECO:0000313" key="2">
    <source>
        <dbReference type="Proteomes" id="UP000294847"/>
    </source>
</evidence>